<dbReference type="PROSITE" id="PS50157">
    <property type="entry name" value="ZINC_FINGER_C2H2_2"/>
    <property type="match status" value="1"/>
</dbReference>
<name>A0A6C0ALE9_9ZZZZ</name>
<dbReference type="SUPFAM" id="SSF57667">
    <property type="entry name" value="beta-beta-alpha zinc fingers"/>
    <property type="match status" value="1"/>
</dbReference>
<dbReference type="InterPro" id="IPR013087">
    <property type="entry name" value="Znf_C2H2_type"/>
</dbReference>
<sequence length="174" mass="20495">MISIKVRKPTRKLAANTAYYRKNKKQRKTVHCCPHCNYETTGPKCILENHIHAKHTQECNKPFHCSFCEKGFSQKAHLQNHLMKIHDIPEHIAKPPVKPKNIFVYLINLTGKKAKSKSTLARLNIYRNKQKLFTKQLHMIKIDIDKQIKPHHIHYDAKKGYIRLTTLTKDEYMD</sequence>
<dbReference type="Gene3D" id="3.30.160.60">
    <property type="entry name" value="Classic Zinc Finger"/>
    <property type="match status" value="1"/>
</dbReference>
<feature type="domain" description="C2H2-type" evidence="1">
    <location>
        <begin position="63"/>
        <end position="86"/>
    </location>
</feature>
<dbReference type="AlphaFoldDB" id="A0A6C0ALE9"/>
<proteinExistence type="predicted"/>
<dbReference type="FunFam" id="3.30.160.60:FF:000414">
    <property type="entry name" value="Zinc finger protein 398"/>
    <property type="match status" value="1"/>
</dbReference>
<dbReference type="PROSITE" id="PS00028">
    <property type="entry name" value="ZINC_FINGER_C2H2_1"/>
    <property type="match status" value="1"/>
</dbReference>
<dbReference type="InterPro" id="IPR036236">
    <property type="entry name" value="Znf_C2H2_sf"/>
</dbReference>
<evidence type="ECO:0000313" key="2">
    <source>
        <dbReference type="EMBL" id="QHS80270.1"/>
    </source>
</evidence>
<dbReference type="EMBL" id="MN740676">
    <property type="protein sequence ID" value="QHS80270.1"/>
    <property type="molecule type" value="Genomic_DNA"/>
</dbReference>
<dbReference type="SMART" id="SM00355">
    <property type="entry name" value="ZnF_C2H2"/>
    <property type="match status" value="2"/>
</dbReference>
<accession>A0A6C0ALE9</accession>
<protein>
    <recommendedName>
        <fullName evidence="1">C2H2-type domain-containing protein</fullName>
    </recommendedName>
</protein>
<organism evidence="2">
    <name type="scientific">viral metagenome</name>
    <dbReference type="NCBI Taxonomy" id="1070528"/>
    <lineage>
        <taxon>unclassified sequences</taxon>
        <taxon>metagenomes</taxon>
        <taxon>organismal metagenomes</taxon>
    </lineage>
</organism>
<evidence type="ECO:0000259" key="1">
    <source>
        <dbReference type="PROSITE" id="PS50157"/>
    </source>
</evidence>
<reference evidence="2" key="1">
    <citation type="journal article" date="2020" name="Nature">
        <title>Giant virus diversity and host interactions through global metagenomics.</title>
        <authorList>
            <person name="Schulz F."/>
            <person name="Roux S."/>
            <person name="Paez-Espino D."/>
            <person name="Jungbluth S."/>
            <person name="Walsh D.A."/>
            <person name="Denef V.J."/>
            <person name="McMahon K.D."/>
            <person name="Konstantinidis K.T."/>
            <person name="Eloe-Fadrosh E.A."/>
            <person name="Kyrpides N.C."/>
            <person name="Woyke T."/>
        </authorList>
    </citation>
    <scope>NUCLEOTIDE SEQUENCE</scope>
    <source>
        <strain evidence="2">GVMAG-S-1039698-54</strain>
    </source>
</reference>